<keyword evidence="3" id="KW-1185">Reference proteome</keyword>
<dbReference type="HOGENOM" id="CLU_010125_0_0_14"/>
<dbReference type="PROSITE" id="PS51257">
    <property type="entry name" value="PROKAR_LIPOPROTEIN"/>
    <property type="match status" value="1"/>
</dbReference>
<sequence>MRKRKFGLAMISLLPLLAMPALAIACGDNTNTEASKVTLDVKDKAKKLATDIKATDIIADGYNKDKYEFKVTELKAQGNELSVTYTLTDKNSKVTSNPITKKISGFLSNKSLEKTAGDILAIKSQYEQELEEKNLSGVAAPTKEQTEQIISIIAKYIDKLAELEKKAKEENTLTPDSLAWVRGLKYNLEIEKGNHENGLRYVFGQFGWGPSSTYPVGGYIGGFSRIWRTPKLAKIWLQTMKEAIDLKLVPSKVYIKQVIQATITGSSNLMDKVKAFMTDGSKTEMSLEELFPLNSEDESKWSDQDWVNKFLREYVTTYYKASSYGKGEDIQDLKLTKNNDGNKELENTIEYVENNAVKKVYGVGLTKKDLEQTEAGLGFMPGTPGQITGKNIYDQLSKMNSTSSLTPNEVYEKGITSTKSASGNMEAIASEVAKLIAGDSGEWKAKYKYDDDGVGPNEAKEVEKTIRRADGTIDLAEFNRWLNAEDFFFGREDESYYSDAKKKELDDDKSLDDARKKLENLNYGFLKNSDDKYGSITNKRFWYGALEAFKGYYQFKETTQKYGASFFGKNVPDYGVDTYDYNERDAQGVGAYSSEAKNFYFNADPYYGLPKWSVTSFANHESMMGHHNQLMYAIHHLAKIGEHSLKGAFDYTSYVEGWALFMEWFGIEAGFYGTPDYNNTDYYAKPTDFTTAKGITSFFKAKTASDVTAEEIKKIKTLHGGVYWSKVDPENKITDEKEHAAKAVKLVNMLQYYGALNETQLRNMRLAIDSAYHSSGVETKDTDLPKGASIQQARDYMKKNSALGIGDITSESKRYFGYVGQAISYNSGKEVFLDIYKAVQKKLGLTREQFINAKTTAEGEHGEIKKLFDWFLRNSALPMETLREVIYSVYGITN</sequence>
<dbReference type="EMBL" id="CP001047">
    <property type="protein sequence ID" value="ACF07433.1"/>
    <property type="molecule type" value="Genomic_DNA"/>
</dbReference>
<evidence type="ECO:0000313" key="3">
    <source>
        <dbReference type="Proteomes" id="UP000008812"/>
    </source>
</evidence>
<gene>
    <name evidence="2" type="ordered locus">MARTH_orf663</name>
</gene>
<protein>
    <submittedName>
        <fullName evidence="2">Conserved membrane protein</fullName>
    </submittedName>
</protein>
<evidence type="ECO:0000256" key="1">
    <source>
        <dbReference type="SAM" id="SignalP"/>
    </source>
</evidence>
<dbReference type="AlphaFoldDB" id="B3PN31"/>
<dbReference type="RefSeq" id="WP_012498390.1">
    <property type="nucleotide sequence ID" value="NC_011025.1"/>
</dbReference>
<dbReference type="Proteomes" id="UP000008812">
    <property type="component" value="Chromosome"/>
</dbReference>
<dbReference type="KEGG" id="mat:MARTH_orf663"/>
<dbReference type="eggNOG" id="COG4805">
    <property type="taxonomic scope" value="Bacteria"/>
</dbReference>
<proteinExistence type="predicted"/>
<accession>B3PN31</accession>
<name>B3PN31_META1</name>
<reference evidence="2 3" key="1">
    <citation type="journal article" date="2008" name="Infect. Immun.">
        <title>Genome of Mycoplasma arthritidis.</title>
        <authorList>
            <person name="Dybvig K."/>
            <person name="Zuhua C."/>
            <person name="Lao P."/>
            <person name="Jordan D.S."/>
            <person name="French C.T."/>
            <person name="Tu A.H."/>
            <person name="Loraine A.E."/>
        </authorList>
    </citation>
    <scope>NUCLEOTIDE SEQUENCE [LARGE SCALE GENOMIC DNA]</scope>
    <source>
        <strain evidence="2 3">158L3-1</strain>
    </source>
</reference>
<organism evidence="2 3">
    <name type="scientific">Metamycoplasma arthritidis (strain 158L3-1)</name>
    <name type="common">Mycoplasma arthritidis</name>
    <dbReference type="NCBI Taxonomy" id="243272"/>
    <lineage>
        <taxon>Bacteria</taxon>
        <taxon>Bacillati</taxon>
        <taxon>Mycoplasmatota</taxon>
        <taxon>Mycoplasmoidales</taxon>
        <taxon>Metamycoplasmataceae</taxon>
        <taxon>Metamycoplasma</taxon>
    </lineage>
</organism>
<feature type="chain" id="PRO_5002794305" evidence="1">
    <location>
        <begin position="24"/>
        <end position="894"/>
    </location>
</feature>
<feature type="signal peptide" evidence="1">
    <location>
        <begin position="1"/>
        <end position="23"/>
    </location>
</feature>
<dbReference type="PANTHER" id="PTHR33361">
    <property type="entry name" value="GLR0591 PROTEIN"/>
    <property type="match status" value="1"/>
</dbReference>
<dbReference type="Pfam" id="PF05960">
    <property type="entry name" value="DUF885"/>
    <property type="match status" value="2"/>
</dbReference>
<dbReference type="InterPro" id="IPR010281">
    <property type="entry name" value="DUF885"/>
</dbReference>
<dbReference type="STRING" id="243272.MARTH_orf663"/>
<evidence type="ECO:0000313" key="2">
    <source>
        <dbReference type="EMBL" id="ACF07433.1"/>
    </source>
</evidence>
<dbReference type="PANTHER" id="PTHR33361:SF2">
    <property type="entry name" value="DUF885 DOMAIN-CONTAINING PROTEIN"/>
    <property type="match status" value="1"/>
</dbReference>
<keyword evidence="1" id="KW-0732">Signal</keyword>